<dbReference type="AlphaFoldDB" id="A0A976MAK8"/>
<reference evidence="3" key="1">
    <citation type="submission" date="2022-07" db="EMBL/GenBank/DDBJ databases">
        <title>Evaluation of T. orientalis genome assembly methods using nanopore sequencing and analysis of variation between genomes.</title>
        <authorList>
            <person name="Yam J."/>
            <person name="Micallef M.L."/>
            <person name="Liu M."/>
            <person name="Djordjevic S.P."/>
            <person name="Bogema D.R."/>
            <person name="Jenkins C."/>
        </authorList>
    </citation>
    <scope>NUCLEOTIDE SEQUENCE</scope>
    <source>
        <strain evidence="3">Goon Nure</strain>
    </source>
</reference>
<protein>
    <submittedName>
        <fullName evidence="3">Uncharacterized protein</fullName>
    </submittedName>
</protein>
<evidence type="ECO:0000313" key="3">
    <source>
        <dbReference type="EMBL" id="UKK00970.2"/>
    </source>
</evidence>
<accession>A0A976MAK8</accession>
<keyword evidence="1" id="KW-1133">Transmembrane helix</keyword>
<keyword evidence="2" id="KW-0732">Signal</keyword>
<evidence type="ECO:0000256" key="2">
    <source>
        <dbReference type="SAM" id="SignalP"/>
    </source>
</evidence>
<name>A0A976MAK8_THEOR</name>
<proteinExistence type="predicted"/>
<keyword evidence="1" id="KW-0812">Transmembrane</keyword>
<feature type="signal peptide" evidence="2">
    <location>
        <begin position="1"/>
        <end position="30"/>
    </location>
</feature>
<evidence type="ECO:0000313" key="4">
    <source>
        <dbReference type="Proteomes" id="UP000244811"/>
    </source>
</evidence>
<organism evidence="3 4">
    <name type="scientific">Theileria orientalis</name>
    <dbReference type="NCBI Taxonomy" id="68886"/>
    <lineage>
        <taxon>Eukaryota</taxon>
        <taxon>Sar</taxon>
        <taxon>Alveolata</taxon>
        <taxon>Apicomplexa</taxon>
        <taxon>Aconoidasida</taxon>
        <taxon>Piroplasmida</taxon>
        <taxon>Theileriidae</taxon>
        <taxon>Theileria</taxon>
    </lineage>
</organism>
<dbReference type="EMBL" id="CP056070">
    <property type="protein sequence ID" value="UKK00970.2"/>
    <property type="molecule type" value="Genomic_DNA"/>
</dbReference>
<keyword evidence="1" id="KW-0472">Membrane</keyword>
<gene>
    <name evidence="3" type="ORF">MACK_001781</name>
</gene>
<dbReference type="Proteomes" id="UP000244811">
    <property type="component" value="Chromosome 3"/>
</dbReference>
<feature type="chain" id="PRO_5037240662" evidence="2">
    <location>
        <begin position="31"/>
        <end position="691"/>
    </location>
</feature>
<sequence>MYLIYNVKSFCLVVALVGFACLFSPGTCPSTDPEDHSHSNLKPFLDTVSVFKNDVVGENTDDLEAEFNLNPEDKVKLNLDSRFDKGDDGLNFEEFKNATEVFGKDDWGLANENGDTGEKEVLVNPEEVSADRYRDDPEMGYSSTNHSGGDILIVDPKSDESTKHANVAKRTESRCPMAALRDDQNGKDSESSRRLLKLNLEPEGGEDAGEVDLEEDMITTKMLEMISRIRRLKTEVISKNSEIDSIFSEVAELRGVVNETNNLSYYAMFKELETLSKDLNLLRKGNIFTGYADNILGNITVMEAFHGLYVIYRTPFILLRHNSKLYAKMESHVYDLFKNKVPSAMKSARGKVKKSLGGWIERTYGKTLKLARLIHVYHSVTKRTVSIYDLLLTDFIRDNFEVDVTEFNYTGNSKVVLKVGQALTKVKVRKHYRYIRHCVINNKKIEASYLNRNHFPGFSSNMDLMYITDKDYMMLEVLYNIYKLKSVCVGYKVALKALRYTALLLNVFVKDEEKGYNRYTKPFVKLREDSFFKLDNLYVLLRSASIYALQKLDVFMDHCFNYANKLNPELATLVPRDLSNRIFFLSVVILLTFLLIFLAQQLIHGLVTLVTSPFTTRSRSSLHSRLRHWYHRSHVRQLAHVLKRNLSSHGKQHKKKHKYHRNFENLHRIIDDGNVTNSDNYKQFKTASRSN</sequence>
<evidence type="ECO:0000256" key="1">
    <source>
        <dbReference type="SAM" id="Phobius"/>
    </source>
</evidence>
<feature type="transmembrane region" description="Helical" evidence="1">
    <location>
        <begin position="582"/>
        <end position="610"/>
    </location>
</feature>